<organism evidence="2 3">
    <name type="scientific">Colletotrichum sojae</name>
    <dbReference type="NCBI Taxonomy" id="2175907"/>
    <lineage>
        <taxon>Eukaryota</taxon>
        <taxon>Fungi</taxon>
        <taxon>Dikarya</taxon>
        <taxon>Ascomycota</taxon>
        <taxon>Pezizomycotina</taxon>
        <taxon>Sordariomycetes</taxon>
        <taxon>Hypocreomycetidae</taxon>
        <taxon>Glomerellales</taxon>
        <taxon>Glomerellaceae</taxon>
        <taxon>Colletotrichum</taxon>
        <taxon>Colletotrichum orchidearum species complex</taxon>
    </lineage>
</organism>
<reference evidence="2 3" key="1">
    <citation type="journal article" date="2020" name="Phytopathology">
        <title>Genome Sequence Resources of Colletotrichum truncatum, C. plurivorum, C. musicola, and C. sojae: Four Species Pathogenic to Soybean (Glycine max).</title>
        <authorList>
            <person name="Rogerio F."/>
            <person name="Boufleur T.R."/>
            <person name="Ciampi-Guillardi M."/>
            <person name="Sukno S.A."/>
            <person name="Thon M.R."/>
            <person name="Massola Junior N.S."/>
            <person name="Baroncelli R."/>
        </authorList>
    </citation>
    <scope>NUCLEOTIDE SEQUENCE [LARGE SCALE GENOMIC DNA]</scope>
    <source>
        <strain evidence="2 3">LFN0009</strain>
    </source>
</reference>
<keyword evidence="1" id="KW-0732">Signal</keyword>
<sequence>MKFSILMAAVPVAHAAVSYMAAVPQDLMALVESSSCVLPEDFQVQNFAAQSPDGGQTVGSLAFTFNDDSTGVNTPCHLDASSVPVPGDGRTPRYACDNPVVQFIWQNSQITMIEGVCPDASGAAKYEAAGTAVINVVCDEGAGNGTAARRRANGRRAVACKADSDDIRARFFSIKPAPSS</sequence>
<evidence type="ECO:0008006" key="4">
    <source>
        <dbReference type="Google" id="ProtNLM"/>
    </source>
</evidence>
<gene>
    <name evidence="2" type="ORF">CSOJ01_01749</name>
</gene>
<evidence type="ECO:0000256" key="1">
    <source>
        <dbReference type="SAM" id="SignalP"/>
    </source>
</evidence>
<name>A0A8H6N348_9PEZI</name>
<dbReference type="Proteomes" id="UP000652219">
    <property type="component" value="Unassembled WGS sequence"/>
</dbReference>
<accession>A0A8H6N348</accession>
<keyword evidence="3" id="KW-1185">Reference proteome</keyword>
<evidence type="ECO:0000313" key="3">
    <source>
        <dbReference type="Proteomes" id="UP000652219"/>
    </source>
</evidence>
<comment type="caution">
    <text evidence="2">The sequence shown here is derived from an EMBL/GenBank/DDBJ whole genome shotgun (WGS) entry which is preliminary data.</text>
</comment>
<protein>
    <recommendedName>
        <fullName evidence="4">Hypersensitive response-inducing protein</fullName>
    </recommendedName>
</protein>
<dbReference type="AlphaFoldDB" id="A0A8H6N348"/>
<feature type="chain" id="PRO_5034210091" description="Hypersensitive response-inducing protein" evidence="1">
    <location>
        <begin position="16"/>
        <end position="180"/>
    </location>
</feature>
<proteinExistence type="predicted"/>
<feature type="signal peptide" evidence="1">
    <location>
        <begin position="1"/>
        <end position="15"/>
    </location>
</feature>
<evidence type="ECO:0000313" key="2">
    <source>
        <dbReference type="EMBL" id="KAF6818584.1"/>
    </source>
</evidence>
<dbReference type="EMBL" id="WIGN01000014">
    <property type="protein sequence ID" value="KAF6818584.1"/>
    <property type="molecule type" value="Genomic_DNA"/>
</dbReference>